<accession>H3ZH97</accession>
<dbReference type="Proteomes" id="UP000012046">
    <property type="component" value="Unassembled WGS sequence"/>
</dbReference>
<sequence>MATTAQTTTAPPNINITAEYLRLIEGAGRLLNYAIHSLQQRNKSGTDDLQISADLTIANLVSVQAQTAVSYAASRLDPVSVAALGYELRYINANLPSDHTFLLTDEANLDAAEDAKTGKDSLEDLLGKWLPKWLKNLLKVLNELLSIAFKA</sequence>
<dbReference type="EMBL" id="AHTH01000047">
    <property type="protein sequence ID" value="EHR40053.1"/>
    <property type="molecule type" value="Genomic_DNA"/>
</dbReference>
<evidence type="ECO:0000313" key="2">
    <source>
        <dbReference type="Proteomes" id="UP000012046"/>
    </source>
</evidence>
<keyword evidence="2" id="KW-1185">Reference proteome</keyword>
<name>H3ZH97_9ALTE</name>
<dbReference type="AlphaFoldDB" id="H3ZH97"/>
<reference evidence="1 2" key="1">
    <citation type="journal article" date="2012" name="J. Bacteriol.">
        <title>Genome Sequence of Extracellular-Protease-Producing Alishewanella jeotgali Isolated from Traditional Korean Fermented Seafood.</title>
        <authorList>
            <person name="Jung J."/>
            <person name="Chun J."/>
            <person name="Park W."/>
        </authorList>
    </citation>
    <scope>NUCLEOTIDE SEQUENCE [LARGE SCALE GENOMIC DNA]</scope>
    <source>
        <strain evidence="1 2">KCTC 22429</strain>
    </source>
</reference>
<protein>
    <submittedName>
        <fullName evidence="1">Uncharacterized protein</fullName>
    </submittedName>
</protein>
<comment type="caution">
    <text evidence="1">The sequence shown here is derived from an EMBL/GenBank/DDBJ whole genome shotgun (WGS) entry which is preliminary data.</text>
</comment>
<organism evidence="1 2">
    <name type="scientific">Alishewanella jeotgali KCTC 22429</name>
    <dbReference type="NCBI Taxonomy" id="1129374"/>
    <lineage>
        <taxon>Bacteria</taxon>
        <taxon>Pseudomonadati</taxon>
        <taxon>Pseudomonadota</taxon>
        <taxon>Gammaproteobacteria</taxon>
        <taxon>Alteromonadales</taxon>
        <taxon>Alteromonadaceae</taxon>
        <taxon>Alishewanella</taxon>
    </lineage>
</organism>
<proteinExistence type="predicted"/>
<gene>
    <name evidence="1" type="ORF">AJE_13839</name>
</gene>
<dbReference type="RefSeq" id="WP_008951366.1">
    <property type="nucleotide sequence ID" value="NZ_AHTH01000047.1"/>
</dbReference>
<evidence type="ECO:0000313" key="1">
    <source>
        <dbReference type="EMBL" id="EHR40053.1"/>
    </source>
</evidence>
<dbReference type="STRING" id="1129374.AJE_13839"/>